<feature type="region of interest" description="Disordered" evidence="1">
    <location>
        <begin position="1"/>
        <end position="116"/>
    </location>
</feature>
<keyword evidence="2" id="KW-0472">Membrane</keyword>
<accession>A0A101JCE0</accession>
<dbReference type="Proteomes" id="UP000053244">
    <property type="component" value="Unassembled WGS sequence"/>
</dbReference>
<dbReference type="OrthoDB" id="5171567at2"/>
<evidence type="ECO:0000256" key="1">
    <source>
        <dbReference type="SAM" id="MobiDB-lite"/>
    </source>
</evidence>
<keyword evidence="4" id="KW-1185">Reference proteome</keyword>
<evidence type="ECO:0000313" key="3">
    <source>
        <dbReference type="EMBL" id="KUL24180.1"/>
    </source>
</evidence>
<keyword evidence="3" id="KW-0804">Transcription</keyword>
<feature type="transmembrane region" description="Helical" evidence="2">
    <location>
        <begin position="200"/>
        <end position="221"/>
    </location>
</feature>
<dbReference type="EMBL" id="LLZH01000323">
    <property type="protein sequence ID" value="KUL24180.1"/>
    <property type="molecule type" value="Genomic_DNA"/>
</dbReference>
<gene>
    <name evidence="3" type="ORF">ADL15_44055</name>
</gene>
<proteinExistence type="predicted"/>
<sequence>MPEQPQWSERTLDMPPQDPWAEPPTQPAPAVPRSGEPPRVQTPNHPPTRVQAPEHQHTQVQTPHAPTSPAPQNAPQSPFSQGRAQVTPRAPQQHDNTAQHEPTGTGWPGADAPRPQHSLGWHVRQLRRGGEWSTAAVLFTFVCWGIWALSGGGSLTTPVVVFVVTLLVAAGVFALARLVGRTVLERQMGRTRHTARGSHMVVGVFLVGAGFTFLQQTAWVMDAVNWVKSLFV</sequence>
<feature type="compositionally biased region" description="Polar residues" evidence="1">
    <location>
        <begin position="93"/>
        <end position="102"/>
    </location>
</feature>
<dbReference type="AlphaFoldDB" id="A0A101JCE0"/>
<feature type="transmembrane region" description="Helical" evidence="2">
    <location>
        <begin position="155"/>
        <end position="179"/>
    </location>
</feature>
<comment type="caution">
    <text evidence="3">The sequence shown here is derived from an EMBL/GenBank/DDBJ whole genome shotgun (WGS) entry which is preliminary data.</text>
</comment>
<evidence type="ECO:0000256" key="2">
    <source>
        <dbReference type="SAM" id="Phobius"/>
    </source>
</evidence>
<keyword evidence="2" id="KW-0812">Transmembrane</keyword>
<dbReference type="RefSeq" id="WP_067705410.1">
    <property type="nucleotide sequence ID" value="NZ_LLZH01000323.1"/>
</dbReference>
<feature type="transmembrane region" description="Helical" evidence="2">
    <location>
        <begin position="132"/>
        <end position="149"/>
    </location>
</feature>
<reference evidence="3 4" key="1">
    <citation type="submission" date="2015-10" db="EMBL/GenBank/DDBJ databases">
        <authorList>
            <person name="Gilbert D.G."/>
        </authorList>
    </citation>
    <scope>NUCLEOTIDE SEQUENCE [LARGE SCALE GENOMIC DNA]</scope>
    <source>
        <strain evidence="3 4">NRRL B-16712</strain>
    </source>
</reference>
<name>A0A101JCE0_9ACTN</name>
<keyword evidence="2" id="KW-1133">Transmembrane helix</keyword>
<organism evidence="3 4">
    <name type="scientific">Actinoplanes awajinensis subsp. mycoplanecinus</name>
    <dbReference type="NCBI Taxonomy" id="135947"/>
    <lineage>
        <taxon>Bacteria</taxon>
        <taxon>Bacillati</taxon>
        <taxon>Actinomycetota</taxon>
        <taxon>Actinomycetes</taxon>
        <taxon>Micromonosporales</taxon>
        <taxon>Micromonosporaceae</taxon>
        <taxon>Actinoplanes</taxon>
    </lineage>
</organism>
<protein>
    <submittedName>
        <fullName evidence="3">DNA-directed RNA polymerase II</fullName>
    </submittedName>
</protein>
<dbReference type="GO" id="GO:0000428">
    <property type="term" value="C:DNA-directed RNA polymerase complex"/>
    <property type="evidence" value="ECO:0007669"/>
    <property type="project" value="UniProtKB-KW"/>
</dbReference>
<keyword evidence="3" id="KW-0240">DNA-directed RNA polymerase</keyword>
<feature type="compositionally biased region" description="Polar residues" evidence="1">
    <location>
        <begin position="58"/>
        <end position="84"/>
    </location>
</feature>
<feature type="compositionally biased region" description="Pro residues" evidence="1">
    <location>
        <begin position="16"/>
        <end position="30"/>
    </location>
</feature>
<evidence type="ECO:0000313" key="4">
    <source>
        <dbReference type="Proteomes" id="UP000053244"/>
    </source>
</evidence>